<protein>
    <recommendedName>
        <fullName evidence="2">Bacterial PH domain-containing protein</fullName>
    </recommendedName>
</protein>
<evidence type="ECO:0000313" key="4">
    <source>
        <dbReference type="Proteomes" id="UP000749471"/>
    </source>
</evidence>
<proteinExistence type="predicted"/>
<keyword evidence="1" id="KW-0472">Membrane</keyword>
<accession>A0ABS6E1H4</accession>
<keyword evidence="4" id="KW-1185">Reference proteome</keyword>
<name>A0ABS6E1H4_9FIRM</name>
<reference evidence="3 4" key="1">
    <citation type="submission" date="2021-06" db="EMBL/GenBank/DDBJ databases">
        <authorList>
            <person name="Sun Q."/>
            <person name="Li D."/>
        </authorList>
    </citation>
    <scope>NUCLEOTIDE SEQUENCE [LARGE SCALE GENOMIC DNA]</scope>
    <source>
        <strain evidence="3 4">MSJ-40</strain>
    </source>
</reference>
<feature type="domain" description="Bacterial PH" evidence="2">
    <location>
        <begin position="11"/>
        <end position="125"/>
    </location>
</feature>
<keyword evidence="1" id="KW-1133">Transmembrane helix</keyword>
<dbReference type="RefSeq" id="WP_216516192.1">
    <property type="nucleotide sequence ID" value="NZ_JAHLPM010000001.1"/>
</dbReference>
<evidence type="ECO:0000259" key="2">
    <source>
        <dbReference type="Pfam" id="PF20794"/>
    </source>
</evidence>
<evidence type="ECO:0000256" key="1">
    <source>
        <dbReference type="SAM" id="Phobius"/>
    </source>
</evidence>
<dbReference type="Pfam" id="PF20794">
    <property type="entry name" value="bPH_7"/>
    <property type="match status" value="1"/>
</dbReference>
<feature type="transmembrane region" description="Helical" evidence="1">
    <location>
        <begin position="12"/>
        <end position="29"/>
    </location>
</feature>
<keyword evidence="1" id="KW-0812">Transmembrane</keyword>
<dbReference type="InterPro" id="IPR048871">
    <property type="entry name" value="PH_7_bact"/>
</dbReference>
<evidence type="ECO:0000313" key="3">
    <source>
        <dbReference type="EMBL" id="MBU5436757.1"/>
    </source>
</evidence>
<dbReference type="EMBL" id="JAHLPM010000001">
    <property type="protein sequence ID" value="MBU5436757.1"/>
    <property type="molecule type" value="Genomic_DNA"/>
</dbReference>
<comment type="caution">
    <text evidence="3">The sequence shown here is derived from an EMBL/GenBank/DDBJ whole genome shotgun (WGS) entry which is preliminary data.</text>
</comment>
<dbReference type="Proteomes" id="UP000749471">
    <property type="component" value="Unassembled WGS sequence"/>
</dbReference>
<gene>
    <name evidence="3" type="ORF">KQI42_01985</name>
</gene>
<organism evidence="3 4">
    <name type="scientific">Tissierella simiarum</name>
    <dbReference type="NCBI Taxonomy" id="2841534"/>
    <lineage>
        <taxon>Bacteria</taxon>
        <taxon>Bacillati</taxon>
        <taxon>Bacillota</taxon>
        <taxon>Tissierellia</taxon>
        <taxon>Tissierellales</taxon>
        <taxon>Tissierellaceae</taxon>
        <taxon>Tissierella</taxon>
    </lineage>
</organism>
<sequence>MEKIKINDKSKYVPLYKVLTFIFGIVFVVTGIKDLEIYKVILGLLFLFYSTYNKEIYVSNEGISYNYSGILFKQRDYFSFQDVDEITIFKHKDNCIIYFIKEPMAKKLIVQDENSEEIIKLVQSIPSVTISFRS</sequence>